<dbReference type="Pfam" id="PF00227">
    <property type="entry name" value="Proteasome"/>
    <property type="match status" value="1"/>
</dbReference>
<dbReference type="AlphaFoldDB" id="A0A5B7FRC7"/>
<comment type="caution">
    <text evidence="1">The sequence shown here is derived from an EMBL/GenBank/DDBJ whole genome shotgun (WGS) entry which is preliminary data.</text>
</comment>
<protein>
    <submittedName>
        <fullName evidence="1">Proteasome subunit beta type-4</fullName>
    </submittedName>
</protein>
<reference evidence="1 2" key="1">
    <citation type="submission" date="2019-05" db="EMBL/GenBank/DDBJ databases">
        <title>Another draft genome of Portunus trituberculatus and its Hox gene families provides insights of decapod evolution.</title>
        <authorList>
            <person name="Jeong J.-H."/>
            <person name="Song I."/>
            <person name="Kim S."/>
            <person name="Choi T."/>
            <person name="Kim D."/>
            <person name="Ryu S."/>
            <person name="Kim W."/>
        </authorList>
    </citation>
    <scope>NUCLEOTIDE SEQUENCE [LARGE SCALE GENOMIC DNA]</scope>
    <source>
        <tissue evidence="1">Muscle</tissue>
    </source>
</reference>
<dbReference type="GO" id="GO:0051603">
    <property type="term" value="P:proteolysis involved in protein catabolic process"/>
    <property type="evidence" value="ECO:0007669"/>
    <property type="project" value="InterPro"/>
</dbReference>
<dbReference type="OrthoDB" id="7854943at2759"/>
<evidence type="ECO:0000313" key="1">
    <source>
        <dbReference type="EMBL" id="MPC47553.1"/>
    </source>
</evidence>
<dbReference type="InterPro" id="IPR029055">
    <property type="entry name" value="Ntn_hydrolases_N"/>
</dbReference>
<gene>
    <name evidence="1" type="primary">psmb4</name>
    <name evidence="1" type="ORF">E2C01_041301</name>
</gene>
<dbReference type="EMBL" id="VSRR010007796">
    <property type="protein sequence ID" value="MPC47553.1"/>
    <property type="molecule type" value="Genomic_DNA"/>
</dbReference>
<dbReference type="Gene3D" id="3.60.20.10">
    <property type="entry name" value="Glutamine Phosphoribosylpyrophosphate, subunit 1, domain 1"/>
    <property type="match status" value="1"/>
</dbReference>
<dbReference type="InterPro" id="IPR001353">
    <property type="entry name" value="Proteasome_sua/b"/>
</dbReference>
<organism evidence="1 2">
    <name type="scientific">Portunus trituberculatus</name>
    <name type="common">Swimming crab</name>
    <name type="synonym">Neptunus trituberculatus</name>
    <dbReference type="NCBI Taxonomy" id="210409"/>
    <lineage>
        <taxon>Eukaryota</taxon>
        <taxon>Metazoa</taxon>
        <taxon>Ecdysozoa</taxon>
        <taxon>Arthropoda</taxon>
        <taxon>Crustacea</taxon>
        <taxon>Multicrustacea</taxon>
        <taxon>Malacostraca</taxon>
        <taxon>Eumalacostraca</taxon>
        <taxon>Eucarida</taxon>
        <taxon>Decapoda</taxon>
        <taxon>Pleocyemata</taxon>
        <taxon>Brachyura</taxon>
        <taxon>Eubrachyura</taxon>
        <taxon>Portunoidea</taxon>
        <taxon>Portunidae</taxon>
        <taxon>Portuninae</taxon>
        <taxon>Portunus</taxon>
    </lineage>
</organism>
<dbReference type="Proteomes" id="UP000324222">
    <property type="component" value="Unassembled WGS sequence"/>
</dbReference>
<keyword evidence="1" id="KW-0647">Proteasome</keyword>
<evidence type="ECO:0000313" key="2">
    <source>
        <dbReference type="Proteomes" id="UP000324222"/>
    </source>
</evidence>
<dbReference type="SUPFAM" id="SSF56235">
    <property type="entry name" value="N-terminal nucleophile aminohydrolases (Ntn hydrolases)"/>
    <property type="match status" value="1"/>
</dbReference>
<dbReference type="GO" id="GO:0005839">
    <property type="term" value="C:proteasome core complex"/>
    <property type="evidence" value="ECO:0007669"/>
    <property type="project" value="InterPro"/>
</dbReference>
<accession>A0A5B7FRC7</accession>
<name>A0A5B7FRC7_PORTR</name>
<sequence>MMAGASHSGVFTPNLWSGGPAPGQLYNFPAAKTQNESRTHTMFLGFVDKIGTAFEAKEVATGFGVHLAIPMIREAREKGNLTQEAARKLLVDCLKVLYYRDCRAHFKYQLADITPEGVTIHDDLDLKQETSWEVASFVR</sequence>
<proteinExistence type="predicted"/>
<keyword evidence="2" id="KW-1185">Reference proteome</keyword>